<comment type="similarity">
    <text evidence="8">Belongs to the methyl-accepting chemotaxis (MCP) protein family.</text>
</comment>
<dbReference type="Gene3D" id="1.10.287.950">
    <property type="entry name" value="Methyl-accepting chemotaxis protein"/>
    <property type="match status" value="1"/>
</dbReference>
<dbReference type="RefSeq" id="WP_260998265.1">
    <property type="nucleotide sequence ID" value="NZ_CP054475.1"/>
</dbReference>
<dbReference type="Pfam" id="PF17200">
    <property type="entry name" value="sCache_2"/>
    <property type="match status" value="1"/>
</dbReference>
<dbReference type="InterPro" id="IPR003660">
    <property type="entry name" value="HAMP_dom"/>
</dbReference>
<dbReference type="PANTHER" id="PTHR32089:SF119">
    <property type="entry name" value="METHYL-ACCEPTING CHEMOTAXIS PROTEIN CTPL"/>
    <property type="match status" value="1"/>
</dbReference>
<name>A0ABY6A7J5_9GAMM</name>
<dbReference type="Pfam" id="PF00672">
    <property type="entry name" value="HAMP"/>
    <property type="match status" value="1"/>
</dbReference>
<reference evidence="15" key="1">
    <citation type="submission" date="2020-06" db="EMBL/GenBank/DDBJ databases">
        <title>Thalassolituus marinus alknpb1M-1, a hydrocarbon-degrading bacterium isolated from the deep-sea overlying water using an in-situ strategy from the South China Sea basin.</title>
        <authorList>
            <person name="Dong C."/>
            <person name="Chen Y."/>
            <person name="Shao Z."/>
        </authorList>
    </citation>
    <scope>NUCLEOTIDE SEQUENCE [LARGE SCALE GENOMIC DNA]</scope>
    <source>
        <strain evidence="15">alknpb1M-1</strain>
    </source>
</reference>
<dbReference type="SUPFAM" id="SSF58104">
    <property type="entry name" value="Methyl-accepting chemotaxis protein (MCP) signaling domain"/>
    <property type="match status" value="1"/>
</dbReference>
<sequence length="544" mass="59332">MSSLRNISIRARLWVILSAVIVCVLLIQTQAMKHIYDTISYGKQLGVKQQIDSAYSLIDHYYQLSQQGMPVTEAQTLAKNAIRELRYNGNEYFWVNDSAPVVVVHGAKAELEGQNVNDVKDPNGLYLFREIVKAAKSKPEGNYVHYYWPKAGSSDPVSKVSYVKHFKPWDWIVGTGVYTDDVMTAFWVNATSLITTSLIFILLLLAVIMLVSGSIRQPLQLITSAMDDIARGEGDLTQRLPAQGRDEITNIARAFNTFIGQIHQVVSESKTASELLAQLTREIATVSAETRRLTDDQLQQTDLAATGSNEMSQTIHEVAGNAERAAAAAREVDENARSGMKTMQGTQQRIGNLAADIQNSCEVIQGLRSETDAIGSVLDVIRGIAEQTNLLALNAAIEAARAGEQGRGFAVVADEVRTLASRTQESTEEINKMISRLQEQAASAVNSMEENVKNSESTSATSQQALDAISTISAAVSTITEMNLSIASAVEEQSAAANEISGNVIRIAESSGHIADNMIKTDQYGQKLSDSSEALVKLIERFRI</sequence>
<evidence type="ECO:0000256" key="9">
    <source>
        <dbReference type="PROSITE-ProRule" id="PRU00284"/>
    </source>
</evidence>
<dbReference type="SMART" id="SM01049">
    <property type="entry name" value="Cache_2"/>
    <property type="match status" value="1"/>
</dbReference>
<evidence type="ECO:0000259" key="13">
    <source>
        <dbReference type="PROSITE" id="PS50885"/>
    </source>
</evidence>
<evidence type="ECO:0000256" key="1">
    <source>
        <dbReference type="ARBA" id="ARBA00004429"/>
    </source>
</evidence>
<evidence type="ECO:0000256" key="6">
    <source>
        <dbReference type="ARBA" id="ARBA00023136"/>
    </source>
</evidence>
<dbReference type="InterPro" id="IPR000727">
    <property type="entry name" value="T_SNARE_dom"/>
</dbReference>
<dbReference type="SMART" id="SM00283">
    <property type="entry name" value="MA"/>
    <property type="match status" value="1"/>
</dbReference>
<dbReference type="Pfam" id="PF00015">
    <property type="entry name" value="MCPsignal"/>
    <property type="match status" value="1"/>
</dbReference>
<evidence type="ECO:0000256" key="8">
    <source>
        <dbReference type="ARBA" id="ARBA00029447"/>
    </source>
</evidence>
<gene>
    <name evidence="14" type="ORF">HUF19_01990</name>
</gene>
<feature type="transmembrane region" description="Helical" evidence="10">
    <location>
        <begin position="186"/>
        <end position="211"/>
    </location>
</feature>
<evidence type="ECO:0000259" key="11">
    <source>
        <dbReference type="PROSITE" id="PS50111"/>
    </source>
</evidence>
<evidence type="ECO:0000256" key="7">
    <source>
        <dbReference type="ARBA" id="ARBA00023224"/>
    </source>
</evidence>
<keyword evidence="15" id="KW-1185">Reference proteome</keyword>
<evidence type="ECO:0000256" key="3">
    <source>
        <dbReference type="ARBA" id="ARBA00022519"/>
    </source>
</evidence>
<dbReference type="PROSITE" id="PS50111">
    <property type="entry name" value="CHEMOTAXIS_TRANSDUC_2"/>
    <property type="match status" value="1"/>
</dbReference>
<keyword evidence="7 9" id="KW-0807">Transducer</keyword>
<dbReference type="Proteomes" id="UP001065322">
    <property type="component" value="Chromosome"/>
</dbReference>
<evidence type="ECO:0000313" key="15">
    <source>
        <dbReference type="Proteomes" id="UP001065322"/>
    </source>
</evidence>
<dbReference type="InterPro" id="IPR033480">
    <property type="entry name" value="sCache_2"/>
</dbReference>
<evidence type="ECO:0000256" key="5">
    <source>
        <dbReference type="ARBA" id="ARBA00022989"/>
    </source>
</evidence>
<keyword evidence="6 10" id="KW-0472">Membrane</keyword>
<dbReference type="PROSITE" id="PS50192">
    <property type="entry name" value="T_SNARE"/>
    <property type="match status" value="1"/>
</dbReference>
<keyword evidence="5 10" id="KW-1133">Transmembrane helix</keyword>
<evidence type="ECO:0000313" key="14">
    <source>
        <dbReference type="EMBL" id="UXD86294.1"/>
    </source>
</evidence>
<dbReference type="CDD" id="cd06225">
    <property type="entry name" value="HAMP"/>
    <property type="match status" value="1"/>
</dbReference>
<dbReference type="PROSITE" id="PS50885">
    <property type="entry name" value="HAMP"/>
    <property type="match status" value="1"/>
</dbReference>
<organism evidence="14 15">
    <name type="scientific">Thalassolituus hydrocarboniclasticus</name>
    <dbReference type="NCBI Taxonomy" id="2742796"/>
    <lineage>
        <taxon>Bacteria</taxon>
        <taxon>Pseudomonadati</taxon>
        <taxon>Pseudomonadota</taxon>
        <taxon>Gammaproteobacteria</taxon>
        <taxon>Oceanospirillales</taxon>
        <taxon>Oceanospirillaceae</taxon>
        <taxon>Thalassolituus</taxon>
    </lineage>
</organism>
<feature type="domain" description="HAMP" evidence="13">
    <location>
        <begin position="213"/>
        <end position="267"/>
    </location>
</feature>
<comment type="subcellular location">
    <subcellularLocation>
        <location evidence="1">Cell inner membrane</location>
        <topology evidence="1">Multi-pass membrane protein</topology>
    </subcellularLocation>
</comment>
<dbReference type="PANTHER" id="PTHR32089">
    <property type="entry name" value="METHYL-ACCEPTING CHEMOTAXIS PROTEIN MCPB"/>
    <property type="match status" value="1"/>
</dbReference>
<evidence type="ECO:0000256" key="2">
    <source>
        <dbReference type="ARBA" id="ARBA00022475"/>
    </source>
</evidence>
<dbReference type="CDD" id="cd11386">
    <property type="entry name" value="MCP_signal"/>
    <property type="match status" value="1"/>
</dbReference>
<dbReference type="EMBL" id="CP054475">
    <property type="protein sequence ID" value="UXD86294.1"/>
    <property type="molecule type" value="Genomic_DNA"/>
</dbReference>
<keyword evidence="4 10" id="KW-0812">Transmembrane</keyword>
<protein>
    <submittedName>
        <fullName evidence="14">Methyl-accepting chemotaxis protein</fullName>
    </submittedName>
</protein>
<feature type="domain" description="Methyl-accepting transducer" evidence="11">
    <location>
        <begin position="272"/>
        <end position="508"/>
    </location>
</feature>
<keyword evidence="2" id="KW-1003">Cell membrane</keyword>
<keyword evidence="3" id="KW-0997">Cell inner membrane</keyword>
<evidence type="ECO:0000256" key="4">
    <source>
        <dbReference type="ARBA" id="ARBA00022692"/>
    </source>
</evidence>
<dbReference type="Gene3D" id="3.30.450.20">
    <property type="entry name" value="PAS domain"/>
    <property type="match status" value="1"/>
</dbReference>
<feature type="domain" description="T-SNARE coiled-coil homology" evidence="12">
    <location>
        <begin position="459"/>
        <end position="504"/>
    </location>
</feature>
<evidence type="ECO:0000256" key="10">
    <source>
        <dbReference type="SAM" id="Phobius"/>
    </source>
</evidence>
<proteinExistence type="inferred from homology"/>
<dbReference type="InterPro" id="IPR004089">
    <property type="entry name" value="MCPsignal_dom"/>
</dbReference>
<dbReference type="SMART" id="SM00304">
    <property type="entry name" value="HAMP"/>
    <property type="match status" value="1"/>
</dbReference>
<accession>A0ABY6A7J5</accession>
<evidence type="ECO:0000259" key="12">
    <source>
        <dbReference type="PROSITE" id="PS50192"/>
    </source>
</evidence>